<dbReference type="SUPFAM" id="SSF81301">
    <property type="entry name" value="Nucleotidyltransferase"/>
    <property type="match status" value="1"/>
</dbReference>
<evidence type="ECO:0008006" key="3">
    <source>
        <dbReference type="Google" id="ProtNLM"/>
    </source>
</evidence>
<protein>
    <recommendedName>
        <fullName evidence="3">GrpB family protein</fullName>
    </recommendedName>
</protein>
<dbReference type="InterPro" id="IPR043519">
    <property type="entry name" value="NT_sf"/>
</dbReference>
<evidence type="ECO:0000313" key="2">
    <source>
        <dbReference type="Proteomes" id="UP000175706"/>
    </source>
</evidence>
<name>A0A1E8B648_BACMY</name>
<accession>A0A1E8B648</accession>
<evidence type="ECO:0000313" key="1">
    <source>
        <dbReference type="EMBL" id="OFD77980.1"/>
    </source>
</evidence>
<dbReference type="PANTHER" id="PTHR34822:SF1">
    <property type="entry name" value="GRPB FAMILY PROTEIN"/>
    <property type="match status" value="1"/>
</dbReference>
<organism evidence="1 2">
    <name type="scientific">Bacillus mycoides</name>
    <dbReference type="NCBI Taxonomy" id="1405"/>
    <lineage>
        <taxon>Bacteria</taxon>
        <taxon>Bacillati</taxon>
        <taxon>Bacillota</taxon>
        <taxon>Bacilli</taxon>
        <taxon>Bacillales</taxon>
        <taxon>Bacillaceae</taxon>
        <taxon>Bacillus</taxon>
        <taxon>Bacillus cereus group</taxon>
    </lineage>
</organism>
<dbReference type="InterPro" id="IPR007344">
    <property type="entry name" value="GrpB/CoaE"/>
</dbReference>
<dbReference type="Pfam" id="PF04229">
    <property type="entry name" value="GrpB"/>
    <property type="match status" value="1"/>
</dbReference>
<comment type="caution">
    <text evidence="1">The sequence shown here is derived from an EMBL/GenBank/DDBJ whole genome shotgun (WGS) entry which is preliminary data.</text>
</comment>
<dbReference type="Gene3D" id="3.30.460.10">
    <property type="entry name" value="Beta Polymerase, domain 2"/>
    <property type="match status" value="1"/>
</dbReference>
<proteinExistence type="predicted"/>
<dbReference type="Proteomes" id="UP000175706">
    <property type="component" value="Unassembled WGS sequence"/>
</dbReference>
<reference evidence="1 2" key="1">
    <citation type="submission" date="2016-05" db="EMBL/GenBank/DDBJ databases">
        <title>Bacillus thuringiensis and Bacillus weihenstephanensis as novel biocontrol agents of wilt causing Verticillium species.</title>
        <authorList>
            <person name="Hollensteiner J."/>
            <person name="Wemheuer F."/>
            <person name="Harting R."/>
            <person name="Kolarzyk A."/>
            <person name="Diaz-Valerio S."/>
            <person name="Poehlein A."/>
            <person name="Brzuszkiewicz E."/>
            <person name="Nesemann K."/>
            <person name="Braus-Stromeyer S."/>
            <person name="Braus G."/>
            <person name="Daniel R."/>
            <person name="Liesegang H."/>
        </authorList>
    </citation>
    <scope>NUCLEOTIDE SEQUENCE [LARGE SCALE GENOMIC DNA]</scope>
    <source>
        <strain evidence="1 2">GOE8</strain>
    </source>
</reference>
<dbReference type="AlphaFoldDB" id="A0A1E8B648"/>
<dbReference type="EMBL" id="LXLT01000037">
    <property type="protein sequence ID" value="OFD77980.1"/>
    <property type="molecule type" value="Genomic_DNA"/>
</dbReference>
<sequence>MCWVDKKDNPNDWPVWANESVEIVNAKPDWQDKGRYEEQQLYELLAPLGISKVIHIGSTSIPGLPAKPIIDLMAETESFDRVLDISAKLAIYDWHYVGPELDERPWRRFFVKVKNNRRAAHLHLMIKGTERWEQQLLFRNRLRENPQLVYDYSNLKQELAKRFNQDREAYTKAKTEFIKQVLK</sequence>
<gene>
    <name evidence="1" type="ORF">BWGOE8_30340</name>
</gene>
<dbReference type="PANTHER" id="PTHR34822">
    <property type="entry name" value="GRPB DOMAIN PROTEIN (AFU_ORTHOLOGUE AFUA_1G01530)"/>
    <property type="match status" value="1"/>
</dbReference>
<dbReference type="PATRIC" id="fig|86662.25.peg.3090"/>